<dbReference type="EMBL" id="CAJNOQ010016521">
    <property type="protein sequence ID" value="CAF1382556.1"/>
    <property type="molecule type" value="Genomic_DNA"/>
</dbReference>
<name>A0A815JQF4_9BILA</name>
<reference evidence="2" key="1">
    <citation type="submission" date="2021-02" db="EMBL/GenBank/DDBJ databases">
        <authorList>
            <person name="Nowell W R."/>
        </authorList>
    </citation>
    <scope>NUCLEOTIDE SEQUENCE</scope>
</reference>
<dbReference type="EMBL" id="CAJOBC010081924">
    <property type="protein sequence ID" value="CAF4277778.1"/>
    <property type="molecule type" value="Genomic_DNA"/>
</dbReference>
<gene>
    <name evidence="2" type="ORF">GPM918_LOCUS32400</name>
    <name evidence="3" type="ORF">SRO942_LOCUS33070</name>
</gene>
<dbReference type="Proteomes" id="UP000663829">
    <property type="component" value="Unassembled WGS sequence"/>
</dbReference>
<feature type="non-terminal residue" evidence="2">
    <location>
        <position position="237"/>
    </location>
</feature>
<organism evidence="2 4">
    <name type="scientific">Didymodactylos carnosus</name>
    <dbReference type="NCBI Taxonomy" id="1234261"/>
    <lineage>
        <taxon>Eukaryota</taxon>
        <taxon>Metazoa</taxon>
        <taxon>Spiralia</taxon>
        <taxon>Gnathifera</taxon>
        <taxon>Rotifera</taxon>
        <taxon>Eurotatoria</taxon>
        <taxon>Bdelloidea</taxon>
        <taxon>Philodinida</taxon>
        <taxon>Philodinidae</taxon>
        <taxon>Didymodactylos</taxon>
    </lineage>
</organism>
<proteinExistence type="predicted"/>
<dbReference type="Proteomes" id="UP000681722">
    <property type="component" value="Unassembled WGS sequence"/>
</dbReference>
<evidence type="ECO:0000313" key="4">
    <source>
        <dbReference type="Proteomes" id="UP000663829"/>
    </source>
</evidence>
<dbReference type="OrthoDB" id="10039387at2759"/>
<accession>A0A815JQF4</accession>
<dbReference type="InterPro" id="IPR007053">
    <property type="entry name" value="LRAT_dom"/>
</dbReference>
<sequence length="237" mass="27171">MGFFFQIIDAQDIRPGYQLYSHRKLCTYQHHGIALSIDDLNYLRFDEGVERIVELITTKTALPAIIVIEQNLDDIRLVTLEEFAGIDPFGWKNAIRRVQYSDNIHAQRIKFVSGVSYASACLSKDKIVQNAIKIYNDIKERQKWSIYSLVARNCEHFAYMCSTGKRRMSQQVLAGLERIQWGLGSAITTAERGWQVIYKLFHVLARNVVRVGERLKPSTIVNVTITSVDDLIKSCVK</sequence>
<evidence type="ECO:0000313" key="2">
    <source>
        <dbReference type="EMBL" id="CAF1382556.1"/>
    </source>
</evidence>
<comment type="caution">
    <text evidence="2">The sequence shown here is derived from an EMBL/GenBank/DDBJ whole genome shotgun (WGS) entry which is preliminary data.</text>
</comment>
<protein>
    <recommendedName>
        <fullName evidence="1">LRAT domain-containing protein</fullName>
    </recommendedName>
</protein>
<evidence type="ECO:0000313" key="3">
    <source>
        <dbReference type="EMBL" id="CAF4277778.1"/>
    </source>
</evidence>
<dbReference type="AlphaFoldDB" id="A0A815JQF4"/>
<dbReference type="Gene3D" id="3.90.1720.10">
    <property type="entry name" value="endopeptidase domain like (from Nostoc punctiforme)"/>
    <property type="match status" value="1"/>
</dbReference>
<dbReference type="Pfam" id="PF04970">
    <property type="entry name" value="LRAT"/>
    <property type="match status" value="1"/>
</dbReference>
<dbReference type="PANTHER" id="PTHR46137">
    <property type="entry name" value="OS05G0310600 PROTEIN"/>
    <property type="match status" value="1"/>
</dbReference>
<evidence type="ECO:0000259" key="1">
    <source>
        <dbReference type="Pfam" id="PF04970"/>
    </source>
</evidence>
<feature type="domain" description="LRAT" evidence="1">
    <location>
        <begin position="12"/>
        <end position="166"/>
    </location>
</feature>
<dbReference type="PANTHER" id="PTHR46137:SF3">
    <property type="entry name" value="OS05G0310600 PROTEIN"/>
    <property type="match status" value="1"/>
</dbReference>
<keyword evidence="4" id="KW-1185">Reference proteome</keyword>